<evidence type="ECO:0000313" key="4">
    <source>
        <dbReference type="Proteomes" id="UP000325113"/>
    </source>
</evidence>
<evidence type="ECO:0000256" key="2">
    <source>
        <dbReference type="SAM" id="Phobius"/>
    </source>
</evidence>
<accession>A0A5A8DJY7</accession>
<keyword evidence="2" id="KW-1133">Transmembrane helix</keyword>
<dbReference type="InterPro" id="IPR026898">
    <property type="entry name" value="PrsW"/>
</dbReference>
<evidence type="ECO:0000313" key="3">
    <source>
        <dbReference type="EMBL" id="KAA0165518.1"/>
    </source>
</evidence>
<feature type="transmembrane region" description="Helical" evidence="2">
    <location>
        <begin position="135"/>
        <end position="154"/>
    </location>
</feature>
<keyword evidence="2" id="KW-0472">Membrane</keyword>
<proteinExistence type="predicted"/>
<dbReference type="GO" id="GO:0008233">
    <property type="term" value="F:peptidase activity"/>
    <property type="evidence" value="ECO:0007669"/>
    <property type="project" value="InterPro"/>
</dbReference>
<reference evidence="3 4" key="1">
    <citation type="submission" date="2019-07" db="EMBL/GenBank/DDBJ databases">
        <title>Genomes of Cafeteria roenbergensis.</title>
        <authorList>
            <person name="Fischer M.G."/>
            <person name="Hackl T."/>
            <person name="Roman M."/>
        </authorList>
    </citation>
    <scope>NUCLEOTIDE SEQUENCE [LARGE SCALE GENOMIC DNA]</scope>
    <source>
        <strain evidence="3 4">Cflag</strain>
    </source>
</reference>
<dbReference type="Proteomes" id="UP000325113">
    <property type="component" value="Unassembled WGS sequence"/>
</dbReference>
<feature type="transmembrane region" description="Helical" evidence="2">
    <location>
        <begin position="223"/>
        <end position="243"/>
    </location>
</feature>
<feature type="region of interest" description="Disordered" evidence="1">
    <location>
        <begin position="410"/>
        <end position="430"/>
    </location>
</feature>
<dbReference type="AlphaFoldDB" id="A0A5A8DJY7"/>
<sequence>MGFLALACSVVVIVATLVSSWSVAGALAGLLAVLAAFGVLAHTYLRRCRPHPTLADGHLDDHVIRMFSGGLVPMTLCALLAEAVLTAVGSLAILGLTARDATILQEIQAAQLAGEDASIPRGISPGLKEWLLGEMTPRVLLFLIFTSFCVAACVEESLKWCMLRVTLCFGNHEYSCCLQPRGRRPARSTLVLMVAVAAGFSLIETLLYIRAAPSDVESQVVTAVLRSCSALPLHIIGGLWTGVRLARRDVKDKQFVQERLAEARSAAVSGGTPRPTSSSRGVLARLAAAREPVAVPAERPRKCGSNACIIAPAVLVHGLYDMVALGVPKLFADKSTGWVPPEAGITVLVVCFCVAFVAALALAWEIRAVLAEEASLDAHATDGETRPGPAPAEPVGAAAVALTLVDQPRAEASSGAPGRSETGIELTPYPQPREEGRLLQADPQDGGAFSDGLGGLASSHCGDDGSVALLGDASDASDMGGDLGVAGRFAV</sequence>
<name>A0A5A8DJY7_CAFRO</name>
<feature type="transmembrane region" description="Helical" evidence="2">
    <location>
        <begin position="343"/>
        <end position="364"/>
    </location>
</feature>
<feature type="transmembrane region" description="Helical" evidence="2">
    <location>
        <begin position="190"/>
        <end position="211"/>
    </location>
</feature>
<feature type="transmembrane region" description="Helical" evidence="2">
    <location>
        <begin position="30"/>
        <end position="45"/>
    </location>
</feature>
<protein>
    <submittedName>
        <fullName evidence="3">Uncharacterized protein</fullName>
    </submittedName>
</protein>
<keyword evidence="2" id="KW-0812">Transmembrane</keyword>
<evidence type="ECO:0000256" key="1">
    <source>
        <dbReference type="SAM" id="MobiDB-lite"/>
    </source>
</evidence>
<dbReference type="EMBL" id="VLTM01000012">
    <property type="protein sequence ID" value="KAA0165518.1"/>
    <property type="molecule type" value="Genomic_DNA"/>
</dbReference>
<comment type="caution">
    <text evidence="3">The sequence shown here is derived from an EMBL/GenBank/DDBJ whole genome shotgun (WGS) entry which is preliminary data.</text>
</comment>
<gene>
    <name evidence="3" type="ORF">FNF31_01863</name>
</gene>
<feature type="transmembrane region" description="Helical" evidence="2">
    <location>
        <begin position="309"/>
        <end position="331"/>
    </location>
</feature>
<organism evidence="3 4">
    <name type="scientific">Cafeteria roenbergensis</name>
    <name type="common">Marine flagellate</name>
    <dbReference type="NCBI Taxonomy" id="33653"/>
    <lineage>
        <taxon>Eukaryota</taxon>
        <taxon>Sar</taxon>
        <taxon>Stramenopiles</taxon>
        <taxon>Bigyra</taxon>
        <taxon>Opalozoa</taxon>
        <taxon>Bicosoecida</taxon>
        <taxon>Cafeteriaceae</taxon>
        <taxon>Cafeteria</taxon>
    </lineage>
</organism>
<dbReference type="Pfam" id="PF13367">
    <property type="entry name" value="PrsW-protease"/>
    <property type="match status" value="1"/>
</dbReference>
<feature type="transmembrane region" description="Helical" evidence="2">
    <location>
        <begin position="66"/>
        <end position="94"/>
    </location>
</feature>